<gene>
    <name evidence="1" type="ORF">DEAC_c37170</name>
</gene>
<keyword evidence="2" id="KW-1185">Reference proteome</keyword>
<proteinExistence type="predicted"/>
<sequence>MTQTRSLREQTRANFVKTAKPEKVCQKDRPLNINPKGNELKAEARANLTSEYGMKMRSLRPIEVESALEISKAILVCDDLS</sequence>
<dbReference type="PATRIC" id="fig|476652.3.peg.3932"/>
<comment type="caution">
    <text evidence="1">The sequence shown here is derived from an EMBL/GenBank/DDBJ whole genome shotgun (WGS) entry which is preliminary data.</text>
</comment>
<dbReference type="EMBL" id="LDZY01000015">
    <property type="protein sequence ID" value="KLU64287.1"/>
    <property type="molecule type" value="Genomic_DNA"/>
</dbReference>
<name>A0A0J1FLP1_9FIRM</name>
<protein>
    <submittedName>
        <fullName evidence="1">Uncharacterized protein</fullName>
    </submittedName>
</protein>
<dbReference type="Proteomes" id="UP000036356">
    <property type="component" value="Unassembled WGS sequence"/>
</dbReference>
<accession>A0A0J1FLP1</accession>
<evidence type="ECO:0000313" key="1">
    <source>
        <dbReference type="EMBL" id="KLU64287.1"/>
    </source>
</evidence>
<evidence type="ECO:0000313" key="2">
    <source>
        <dbReference type="Proteomes" id="UP000036356"/>
    </source>
</evidence>
<organism evidence="1 2">
    <name type="scientific">Desulfosporosinus acididurans</name>
    <dbReference type="NCBI Taxonomy" id="476652"/>
    <lineage>
        <taxon>Bacteria</taxon>
        <taxon>Bacillati</taxon>
        <taxon>Bacillota</taxon>
        <taxon>Clostridia</taxon>
        <taxon>Eubacteriales</taxon>
        <taxon>Desulfitobacteriaceae</taxon>
        <taxon>Desulfosporosinus</taxon>
    </lineage>
</organism>
<dbReference type="AlphaFoldDB" id="A0A0J1FLP1"/>
<reference evidence="1 2" key="1">
    <citation type="submission" date="2015-06" db="EMBL/GenBank/DDBJ databases">
        <title>Draft genome of the moderately acidophilic sulfate reducer Candidatus Desulfosporosinus acididurans strain M1.</title>
        <authorList>
            <person name="Poehlein A."/>
            <person name="Petzsch P."/>
            <person name="Johnson B.D."/>
            <person name="Schloemann M."/>
            <person name="Daniel R."/>
            <person name="Muehling M."/>
        </authorList>
    </citation>
    <scope>NUCLEOTIDE SEQUENCE [LARGE SCALE GENOMIC DNA]</scope>
    <source>
        <strain evidence="1 2">M1</strain>
    </source>
</reference>